<keyword evidence="2" id="KW-0808">Transferase</keyword>
<dbReference type="InterPro" id="IPR051908">
    <property type="entry name" value="Ribosomal_N-acetyltransferase"/>
</dbReference>
<dbReference type="EMBL" id="FYEW01000001">
    <property type="protein sequence ID" value="SNC68365.1"/>
    <property type="molecule type" value="Genomic_DNA"/>
</dbReference>
<dbReference type="Gene3D" id="3.40.630.30">
    <property type="match status" value="1"/>
</dbReference>
<name>A0A212TQT1_9BACT</name>
<dbReference type="GO" id="GO:0008999">
    <property type="term" value="F:protein-N-terminal-alanine acetyltransferase activity"/>
    <property type="evidence" value="ECO:0007669"/>
    <property type="project" value="TreeGrafter"/>
</dbReference>
<dbReference type="PROSITE" id="PS51186">
    <property type="entry name" value="GNAT"/>
    <property type="match status" value="1"/>
</dbReference>
<dbReference type="PANTHER" id="PTHR43441">
    <property type="entry name" value="RIBOSOMAL-PROTEIN-SERINE ACETYLTRANSFERASE"/>
    <property type="match status" value="1"/>
</dbReference>
<evidence type="ECO:0000259" key="1">
    <source>
        <dbReference type="PROSITE" id="PS51186"/>
    </source>
</evidence>
<dbReference type="Proteomes" id="UP000198131">
    <property type="component" value="Unassembled WGS sequence"/>
</dbReference>
<sequence>MSEHADFRLTTSRLILRPLQPSDLEAFAAYRADPEIARYQSWEPYSLAQATEFLAKYGQQPVPAAPGGWVQIGIAERATNKLLGDCALHLHEHEPRIAEIGVTLSAAAQGSGYATEALQALFQYLFTDLQLHRVVAVTDSLNLPTARLLERIGMRREAHFRQNIWFKGAWGDEFQYALLREEWLAQQKSLGH</sequence>
<reference evidence="3" key="1">
    <citation type="submission" date="2017-06" db="EMBL/GenBank/DDBJ databases">
        <authorList>
            <person name="Varghese N."/>
            <person name="Submissions S."/>
        </authorList>
    </citation>
    <scope>NUCLEOTIDE SEQUENCE [LARGE SCALE GENOMIC DNA]</scope>
    <source>
        <strain evidence="3">DSM 11116</strain>
    </source>
</reference>
<dbReference type="RefSeq" id="WP_088843494.1">
    <property type="nucleotide sequence ID" value="NZ_FYEW01000001.1"/>
</dbReference>
<dbReference type="SUPFAM" id="SSF55729">
    <property type="entry name" value="Acyl-CoA N-acyltransferases (Nat)"/>
    <property type="match status" value="1"/>
</dbReference>
<keyword evidence="3" id="KW-1185">Reference proteome</keyword>
<dbReference type="AlphaFoldDB" id="A0A212TQT1"/>
<dbReference type="GO" id="GO:0005737">
    <property type="term" value="C:cytoplasm"/>
    <property type="evidence" value="ECO:0007669"/>
    <property type="project" value="TreeGrafter"/>
</dbReference>
<dbReference type="InterPro" id="IPR000182">
    <property type="entry name" value="GNAT_dom"/>
</dbReference>
<organism evidence="2 3">
    <name type="scientific">Hymenobacter gelipurpurascens</name>
    <dbReference type="NCBI Taxonomy" id="89968"/>
    <lineage>
        <taxon>Bacteria</taxon>
        <taxon>Pseudomonadati</taxon>
        <taxon>Bacteroidota</taxon>
        <taxon>Cytophagia</taxon>
        <taxon>Cytophagales</taxon>
        <taxon>Hymenobacteraceae</taxon>
        <taxon>Hymenobacter</taxon>
    </lineage>
</organism>
<protein>
    <submittedName>
        <fullName evidence="2">Protein N-acetyltransferase, RimJ/RimL family</fullName>
    </submittedName>
</protein>
<proteinExistence type="predicted"/>
<gene>
    <name evidence="2" type="ORF">SAMN06265337_2278</name>
</gene>
<dbReference type="OrthoDB" id="9788916at2"/>
<feature type="domain" description="N-acetyltransferase" evidence="1">
    <location>
        <begin position="14"/>
        <end position="181"/>
    </location>
</feature>
<dbReference type="InterPro" id="IPR016181">
    <property type="entry name" value="Acyl_CoA_acyltransferase"/>
</dbReference>
<evidence type="ECO:0000313" key="3">
    <source>
        <dbReference type="Proteomes" id="UP000198131"/>
    </source>
</evidence>
<dbReference type="GO" id="GO:1990189">
    <property type="term" value="F:protein N-terminal-serine acetyltransferase activity"/>
    <property type="evidence" value="ECO:0007669"/>
    <property type="project" value="TreeGrafter"/>
</dbReference>
<accession>A0A212TQT1</accession>
<dbReference type="PANTHER" id="PTHR43441:SF11">
    <property type="entry name" value="RIBOSOMAL-PROTEIN-SERINE ACETYLTRANSFERASE"/>
    <property type="match status" value="1"/>
</dbReference>
<dbReference type="Pfam" id="PF13302">
    <property type="entry name" value="Acetyltransf_3"/>
    <property type="match status" value="1"/>
</dbReference>
<evidence type="ECO:0000313" key="2">
    <source>
        <dbReference type="EMBL" id="SNC68365.1"/>
    </source>
</evidence>